<organism evidence="3 4">
    <name type="scientific">Marinococcus luteus</name>
    <dbReference type="NCBI Taxonomy" id="1122204"/>
    <lineage>
        <taxon>Bacteria</taxon>
        <taxon>Bacillati</taxon>
        <taxon>Bacillota</taxon>
        <taxon>Bacilli</taxon>
        <taxon>Bacillales</taxon>
        <taxon>Bacillaceae</taxon>
        <taxon>Marinococcus</taxon>
    </lineage>
</organism>
<dbReference type="SUPFAM" id="SSF89447">
    <property type="entry name" value="AbrB/MazE/MraZ-like"/>
    <property type="match status" value="1"/>
</dbReference>
<dbReference type="InterPro" id="IPR007159">
    <property type="entry name" value="SpoVT-AbrB_dom"/>
</dbReference>
<proteinExistence type="predicted"/>
<gene>
    <name evidence="3" type="ORF">SAMN05421781_2519</name>
</gene>
<dbReference type="InterPro" id="IPR007899">
    <property type="entry name" value="CHAD_dom"/>
</dbReference>
<keyword evidence="4" id="KW-1185">Reference proteome</keyword>
<dbReference type="InterPro" id="IPR037914">
    <property type="entry name" value="SpoVT-AbrB_sf"/>
</dbReference>
<dbReference type="RefSeq" id="WP_091615728.1">
    <property type="nucleotide sequence ID" value="NZ_FNNC01000006.1"/>
</dbReference>
<evidence type="ECO:0000256" key="1">
    <source>
        <dbReference type="PROSITE-ProRule" id="PRU01076"/>
    </source>
</evidence>
<dbReference type="PANTHER" id="PTHR39339">
    <property type="entry name" value="SLR1444 PROTEIN"/>
    <property type="match status" value="1"/>
</dbReference>
<dbReference type="PROSITE" id="PS51740">
    <property type="entry name" value="SPOVT_ABRB"/>
    <property type="match status" value="1"/>
</dbReference>
<dbReference type="AlphaFoldDB" id="A0A1H2WVY2"/>
<evidence type="ECO:0000313" key="3">
    <source>
        <dbReference type="EMBL" id="SDW84725.1"/>
    </source>
</evidence>
<feature type="domain" description="SpoVT-AbrB" evidence="2">
    <location>
        <begin position="54"/>
        <end position="99"/>
    </location>
</feature>
<keyword evidence="1" id="KW-0238">DNA-binding</keyword>
<dbReference type="InterPro" id="IPR038186">
    <property type="entry name" value="CHAD_dom_sf"/>
</dbReference>
<dbReference type="OrthoDB" id="2958798at2"/>
<dbReference type="Gene3D" id="2.10.260.10">
    <property type="match status" value="1"/>
</dbReference>
<dbReference type="STRING" id="1122204.SAMN05421781_2519"/>
<evidence type="ECO:0000313" key="4">
    <source>
        <dbReference type="Proteomes" id="UP000199488"/>
    </source>
</evidence>
<dbReference type="SMART" id="SM00880">
    <property type="entry name" value="CHAD"/>
    <property type="match status" value="1"/>
</dbReference>
<accession>A0A1H2WVY2</accession>
<sequence length="400" mass="47648">MYSLTPVTFDKTGRLFVPARLHHVSKHSTITITLMASEKCLHFSFNTIPPEGVFYKKKVDPDGRVLLPASFRHSLQWEEETLLEWDESEGDLYLKTYTASCALCRKKEELLPAGQSYLCLDCREESSHAETNRWKSTLDQLFSDHFTYCRKALTLEDTEDVHQARVTGRRLQALIDFLGIPRSHDVRTRLKRIHRLLAPLRESDVIISSFQSLLDQTTDPRQEEVFKTVLRLQYLKQKKHQQALLTKLPEMIKDAHMKQWHFFLESELPLFSRFFPLKDRLEKKESTYRKTFRRYESIKDRHGWTHARTLAALHDVRLQTKEMRYLYKYTSSIYQFDGNRSEELYKQMQPLLGDINDRRDWLREIHKKKVKTRLSQNGVQILSRIFNEEIYRLHKELVRL</sequence>
<name>A0A1H2WVY2_9BACI</name>
<reference evidence="3 4" key="1">
    <citation type="submission" date="2016-10" db="EMBL/GenBank/DDBJ databases">
        <authorList>
            <person name="de Groot N.N."/>
        </authorList>
    </citation>
    <scope>NUCLEOTIDE SEQUENCE [LARGE SCALE GENOMIC DNA]</scope>
    <source>
        <strain evidence="3 4">DSM 23126</strain>
    </source>
</reference>
<protein>
    <submittedName>
        <fullName evidence="3">CHAD domain-containing protein</fullName>
    </submittedName>
</protein>
<dbReference type="EMBL" id="FNNC01000006">
    <property type="protein sequence ID" value="SDW84725.1"/>
    <property type="molecule type" value="Genomic_DNA"/>
</dbReference>
<evidence type="ECO:0000259" key="2">
    <source>
        <dbReference type="PROSITE" id="PS51740"/>
    </source>
</evidence>
<dbReference type="Proteomes" id="UP000199488">
    <property type="component" value="Unassembled WGS sequence"/>
</dbReference>
<dbReference type="Pfam" id="PF05235">
    <property type="entry name" value="CHAD"/>
    <property type="match status" value="1"/>
</dbReference>
<dbReference type="GO" id="GO:0003677">
    <property type="term" value="F:DNA binding"/>
    <property type="evidence" value="ECO:0007669"/>
    <property type="project" value="UniProtKB-UniRule"/>
</dbReference>
<dbReference type="PANTHER" id="PTHR39339:SF1">
    <property type="entry name" value="CHAD DOMAIN-CONTAINING PROTEIN"/>
    <property type="match status" value="1"/>
</dbReference>
<dbReference type="Gene3D" id="1.40.20.10">
    <property type="entry name" value="CHAD domain"/>
    <property type="match status" value="1"/>
</dbReference>